<name>A0A7T3R0P3_9ORTO</name>
<dbReference type="EMBL" id="MW033639">
    <property type="protein sequence ID" value="QPZ88435.1"/>
    <property type="molecule type" value="Viral_cRNA"/>
</dbReference>
<dbReference type="InterPro" id="IPR001009">
    <property type="entry name" value="PA/PA-X"/>
</dbReference>
<dbReference type="GO" id="GO:0039694">
    <property type="term" value="P:viral RNA genome replication"/>
    <property type="evidence" value="ECO:0007669"/>
    <property type="project" value="InterPro"/>
</dbReference>
<reference evidence="1" key="1">
    <citation type="journal article" date="2020" name="Viruses">
        <title>Soybean Thrips (Thysanoptera: Thripidae) Harbor Highly Diverse Populations of Arthropod, Fungal and Plant Viruses.</title>
        <authorList>
            <person name="Thekke-Veetil T."/>
            <person name="Lagos-Kutz D."/>
            <person name="McCoppin N.K."/>
            <person name="Hartman G.L."/>
            <person name="Ju H.K."/>
            <person name="Lim H.S."/>
            <person name="Domier L.L."/>
        </authorList>
    </citation>
    <scope>NUCLEOTIDE SEQUENCE</scope>
    <source>
        <strain evidence="1">STN1QV2</strain>
    </source>
</reference>
<proteinExistence type="predicted"/>
<dbReference type="GO" id="GO:0003723">
    <property type="term" value="F:RNA binding"/>
    <property type="evidence" value="ECO:0007669"/>
    <property type="project" value="InterPro"/>
</dbReference>
<accession>A0A7T3R0P3</accession>
<protein>
    <submittedName>
        <fullName evidence="1">Putative polymerase PA</fullName>
    </submittedName>
</protein>
<sequence length="768" mass="88395">MDPKFSLFVKKLYFSDAVEEIKVKYPEYKKLSIIEKDKVLRKFHLICNLMNTIKANEKTTMEISGDKRKRESDTGSFVIPSKKSKPNELAEIVKENLNNESMLDDEESLNYNPISPEIPPDWEPEEYDYEAEEVMQIDLSKETPQEEEDFRFFNPILLGIGVPGVFLRLKKIGVTIDESFPLYKIDIIDRETGIMMFITEENREAFIAKAFAKYGNFTNSSNIGVIQTDWKKGTVTTENCFGLNMEQARGFMALRKKLLLEIFPEMDMPDISDVALTSDHVKRERDEWANEIMQIADTFDHVKLTEDNGMPSKYPVMQIEDVIREMEDIFVTRQGMEEAHWNGKILPYTCIDGIMVDKEKTDTEIFKTFFPTQEMEVIWEKGKDKKDILTFCSFIKHLLLEKMATITSMNVLKIGKNVRKTMLLNDTKIECLEQALKSIGWRQKGTQTDSDGTFKQKEYSILEKKAYPKWMERIFLSECGESGMTSLDSLDFNESAPVHPIDKISTKCCKMIKEMFVNTKIAITISQYMNLCSRLGGSYLLNISSQNKTYSSLAAIPLLSNVKHDTVEKKIFSGFVFRGPHHVRDSTDKIGLITMERIKPDVEFKMLKKGIVVKIEGQLWFLAKNSVTKTMPTYGAFLHDLLFLPSNFIGDIILNTYNDLKKMDSDCEILISSNTDFIRHRFTELAFMGMLGGSQEEGYFAGYRMLFMLLLELSRGKTPALVDIKGFFDSINECVISNCYCLFTHGNALHTIKYINEHRDKSESSFIM</sequence>
<reference evidence="1" key="2">
    <citation type="submission" date="2020-09" db="EMBL/GenBank/DDBJ databases">
        <authorList>
            <person name="Thekke Veetil T."/>
            <person name="Lagos-Kutz D."/>
            <person name="Mccoppin N.K."/>
            <person name="Hartman G.L."/>
            <person name="Lim H.-S."/>
            <person name="Domier L.L."/>
        </authorList>
    </citation>
    <scope>NUCLEOTIDE SEQUENCE</scope>
    <source>
        <strain evidence="1">STN1QV2</strain>
    </source>
</reference>
<dbReference type="Pfam" id="PF00603">
    <property type="entry name" value="Flu_PA"/>
    <property type="match status" value="2"/>
</dbReference>
<evidence type="ECO:0000313" key="1">
    <source>
        <dbReference type="EMBL" id="QPZ88435.1"/>
    </source>
</evidence>
<organism evidence="1">
    <name type="scientific">Soybean thrips quaranja-like virus 2</name>
    <dbReference type="NCBI Taxonomy" id="2796551"/>
    <lineage>
        <taxon>Viruses</taxon>
        <taxon>Riboviria</taxon>
        <taxon>Orthornavirae</taxon>
        <taxon>Negarnaviricota</taxon>
        <taxon>Polyploviricotina</taxon>
        <taxon>Insthoviricetes</taxon>
        <taxon>Articulavirales</taxon>
        <taxon>Orthomyxoviridae</taxon>
        <taxon>Quaranjavirus</taxon>
    </lineage>
</organism>